<keyword evidence="12 17" id="KW-0496">Mitochondrion</keyword>
<keyword evidence="11" id="KW-0520">NAD</keyword>
<protein>
    <recommendedName>
        <fullName evidence="4">NADH-ubiquinone oxidoreductase chain 6</fullName>
        <ecNumber evidence="3">7.1.1.2</ecNumber>
    </recommendedName>
    <alternativeName>
        <fullName evidence="14">NADH dehydrogenase subunit 6</fullName>
    </alternativeName>
</protein>
<dbReference type="GO" id="GO:0008137">
    <property type="term" value="F:NADH dehydrogenase (ubiquinone) activity"/>
    <property type="evidence" value="ECO:0007669"/>
    <property type="project" value="UniProtKB-EC"/>
</dbReference>
<evidence type="ECO:0000256" key="12">
    <source>
        <dbReference type="ARBA" id="ARBA00023128"/>
    </source>
</evidence>
<dbReference type="EMBL" id="KP406516">
    <property type="protein sequence ID" value="AKK32530.1"/>
    <property type="molecule type" value="Genomic_DNA"/>
</dbReference>
<keyword evidence="5" id="KW-0813">Transport</keyword>
<evidence type="ECO:0000313" key="17">
    <source>
        <dbReference type="EMBL" id="AKK32530.1"/>
    </source>
</evidence>
<evidence type="ECO:0000256" key="15">
    <source>
        <dbReference type="ARBA" id="ARBA00049551"/>
    </source>
</evidence>
<keyword evidence="6" id="KW-0679">Respiratory chain</keyword>
<evidence type="ECO:0000256" key="10">
    <source>
        <dbReference type="ARBA" id="ARBA00022989"/>
    </source>
</evidence>
<evidence type="ECO:0000256" key="9">
    <source>
        <dbReference type="ARBA" id="ARBA00022982"/>
    </source>
</evidence>
<dbReference type="GO" id="GO:0031966">
    <property type="term" value="C:mitochondrial membrane"/>
    <property type="evidence" value="ECO:0007669"/>
    <property type="project" value="UniProtKB-SubCell"/>
</dbReference>
<feature type="transmembrane region" description="Helical" evidence="16">
    <location>
        <begin position="80"/>
        <end position="100"/>
    </location>
</feature>
<evidence type="ECO:0000256" key="8">
    <source>
        <dbReference type="ARBA" id="ARBA00022967"/>
    </source>
</evidence>
<dbReference type="AlphaFoldDB" id="A0A342D253"/>
<evidence type="ECO:0000256" key="13">
    <source>
        <dbReference type="ARBA" id="ARBA00023136"/>
    </source>
</evidence>
<keyword evidence="7 16" id="KW-0812">Transmembrane</keyword>
<keyword evidence="10 16" id="KW-1133">Transmembrane helix</keyword>
<evidence type="ECO:0000256" key="4">
    <source>
        <dbReference type="ARBA" id="ARBA00021095"/>
    </source>
</evidence>
<reference evidence="17" key="1">
    <citation type="journal article" date="2017" name="Proc. R. Soc. B">
        <title>Mitochondrial phylogenomics of Hemiptera reveals adaptive innovations driving the diversification of true bugs.</title>
        <authorList>
            <person name="Li H."/>
            <person name="Leavengood J.M.Jr."/>
            <person name="Chapman E.G."/>
            <person name="Burkhardt D."/>
            <person name="Song F."/>
            <person name="Jiang P."/>
            <person name="Liu J."/>
            <person name="Zhou X."/>
            <person name="Cai W."/>
        </authorList>
    </citation>
    <scope>NUCLEOTIDE SEQUENCE</scope>
</reference>
<feature type="transmembrane region" description="Helical" evidence="16">
    <location>
        <begin position="129"/>
        <end position="153"/>
    </location>
</feature>
<dbReference type="PANTHER" id="PTHR11435">
    <property type="entry name" value="NADH UBIQUINONE OXIDOREDUCTASE SUBUNIT ND6"/>
    <property type="match status" value="1"/>
</dbReference>
<keyword evidence="13 16" id="KW-0472">Membrane</keyword>
<evidence type="ECO:0000256" key="5">
    <source>
        <dbReference type="ARBA" id="ARBA00022448"/>
    </source>
</evidence>
<keyword evidence="8" id="KW-1278">Translocase</keyword>
<proteinExistence type="inferred from homology"/>
<feature type="transmembrane region" description="Helical" evidence="16">
    <location>
        <begin position="47"/>
        <end position="68"/>
    </location>
</feature>
<evidence type="ECO:0000256" key="7">
    <source>
        <dbReference type="ARBA" id="ARBA00022692"/>
    </source>
</evidence>
<dbReference type="EC" id="7.1.1.2" evidence="3"/>
<evidence type="ECO:0000256" key="16">
    <source>
        <dbReference type="SAM" id="Phobius"/>
    </source>
</evidence>
<evidence type="ECO:0000256" key="14">
    <source>
        <dbReference type="ARBA" id="ARBA00031019"/>
    </source>
</evidence>
<geneLocation type="mitochondrion" evidence="17"/>
<evidence type="ECO:0000256" key="3">
    <source>
        <dbReference type="ARBA" id="ARBA00012944"/>
    </source>
</evidence>
<name>A0A342D253_9HEMI</name>
<comment type="catalytic activity">
    <reaction evidence="15">
        <text>a ubiquinone + NADH + 5 H(+)(in) = a ubiquinol + NAD(+) + 4 H(+)(out)</text>
        <dbReference type="Rhea" id="RHEA:29091"/>
        <dbReference type="Rhea" id="RHEA-COMP:9565"/>
        <dbReference type="Rhea" id="RHEA-COMP:9566"/>
        <dbReference type="ChEBI" id="CHEBI:15378"/>
        <dbReference type="ChEBI" id="CHEBI:16389"/>
        <dbReference type="ChEBI" id="CHEBI:17976"/>
        <dbReference type="ChEBI" id="CHEBI:57540"/>
        <dbReference type="ChEBI" id="CHEBI:57945"/>
        <dbReference type="EC" id="7.1.1.2"/>
    </reaction>
</comment>
<accession>A0A342D253</accession>
<comment type="similarity">
    <text evidence="2">Belongs to the complex I subunit 6 family.</text>
</comment>
<keyword evidence="9" id="KW-0249">Electron transport</keyword>
<organism evidence="17">
    <name type="scientific">Henschiella sp. PJ-2015</name>
    <dbReference type="NCBI Taxonomy" id="1663422"/>
    <lineage>
        <taxon>Eukaryota</taxon>
        <taxon>Metazoa</taxon>
        <taxon>Ecdysozoa</taxon>
        <taxon>Arthropoda</taxon>
        <taxon>Hexapoda</taxon>
        <taxon>Insecta</taxon>
        <taxon>Pterygota</taxon>
        <taxon>Neoptera</taxon>
        <taxon>Paraneoptera</taxon>
        <taxon>Hemiptera</taxon>
        <taxon>Heteroptera</taxon>
        <taxon>Enicocephalidae</taxon>
        <taxon>Henschiella</taxon>
    </lineage>
</organism>
<sequence length="161" mass="19320">MQMNIMILILLTMMLMYLKNPMSFGLNLILQTINISMLSYMMINISWFSYLLFIMMLGGMMILFIYMISIASNEKFNISINMIMNMIMIMFMIMLINYKIKINLNNENNNLMNMNNMNFIMKMFYNNSYYITIMLVIYLLITMIFTSYIINIFEGPMRKKK</sequence>
<evidence type="ECO:0000256" key="11">
    <source>
        <dbReference type="ARBA" id="ARBA00023027"/>
    </source>
</evidence>
<dbReference type="PANTHER" id="PTHR11435:SF1">
    <property type="entry name" value="NADH-UBIQUINONE OXIDOREDUCTASE CHAIN 6"/>
    <property type="match status" value="1"/>
</dbReference>
<gene>
    <name evidence="17" type="primary">ND6</name>
</gene>
<dbReference type="InterPro" id="IPR050269">
    <property type="entry name" value="ComplexI_Subunit6"/>
</dbReference>
<evidence type="ECO:0000256" key="1">
    <source>
        <dbReference type="ARBA" id="ARBA00004225"/>
    </source>
</evidence>
<comment type="subcellular location">
    <subcellularLocation>
        <location evidence="1">Mitochondrion membrane</location>
        <topology evidence="1">Multi-pass membrane protein</topology>
    </subcellularLocation>
</comment>
<evidence type="ECO:0000256" key="6">
    <source>
        <dbReference type="ARBA" id="ARBA00022660"/>
    </source>
</evidence>
<evidence type="ECO:0000256" key="2">
    <source>
        <dbReference type="ARBA" id="ARBA00005698"/>
    </source>
</evidence>